<proteinExistence type="predicted"/>
<dbReference type="EMBL" id="KN448517">
    <property type="protein sequence ID" value="KHG29201.1"/>
    <property type="molecule type" value="Genomic_DNA"/>
</dbReference>
<protein>
    <submittedName>
        <fullName evidence="1">Uncharacterized protein</fullName>
    </submittedName>
</protein>
<dbReference type="Proteomes" id="UP000032142">
    <property type="component" value="Unassembled WGS sequence"/>
</dbReference>
<name>A0A0B0Q0B9_GOSAR</name>
<evidence type="ECO:0000313" key="2">
    <source>
        <dbReference type="Proteomes" id="UP000032142"/>
    </source>
</evidence>
<gene>
    <name evidence="1" type="ORF">F383_12105</name>
</gene>
<organism evidence="1 2">
    <name type="scientific">Gossypium arboreum</name>
    <name type="common">Tree cotton</name>
    <name type="synonym">Gossypium nanking</name>
    <dbReference type="NCBI Taxonomy" id="29729"/>
    <lineage>
        <taxon>Eukaryota</taxon>
        <taxon>Viridiplantae</taxon>
        <taxon>Streptophyta</taxon>
        <taxon>Embryophyta</taxon>
        <taxon>Tracheophyta</taxon>
        <taxon>Spermatophyta</taxon>
        <taxon>Magnoliopsida</taxon>
        <taxon>eudicotyledons</taxon>
        <taxon>Gunneridae</taxon>
        <taxon>Pentapetalae</taxon>
        <taxon>rosids</taxon>
        <taxon>malvids</taxon>
        <taxon>Malvales</taxon>
        <taxon>Malvaceae</taxon>
        <taxon>Malvoideae</taxon>
        <taxon>Gossypium</taxon>
    </lineage>
</organism>
<keyword evidence="2" id="KW-1185">Reference proteome</keyword>
<reference evidence="2" key="1">
    <citation type="submission" date="2014-09" db="EMBL/GenBank/DDBJ databases">
        <authorList>
            <person name="Mudge J."/>
            <person name="Ramaraj T."/>
            <person name="Lindquist I.E."/>
            <person name="Bharti A.K."/>
            <person name="Sundararajan A."/>
            <person name="Cameron C.T."/>
            <person name="Woodward J.E."/>
            <person name="May G.D."/>
            <person name="Brubaker C."/>
            <person name="Broadhvest J."/>
            <person name="Wilkins T.A."/>
        </authorList>
    </citation>
    <scope>NUCLEOTIDE SEQUENCE</scope>
    <source>
        <strain evidence="2">cv. AKA8401</strain>
    </source>
</reference>
<sequence>MSYCGNMKMLTFSDGTTFHYYMIHYHLILW</sequence>
<accession>A0A0B0Q0B9</accession>
<dbReference type="AlphaFoldDB" id="A0A0B0Q0B9"/>
<evidence type="ECO:0000313" key="1">
    <source>
        <dbReference type="EMBL" id="KHG29201.1"/>
    </source>
</evidence>